<dbReference type="GO" id="GO:0042775">
    <property type="term" value="P:mitochondrial ATP synthesis coupled electron transport"/>
    <property type="evidence" value="ECO:0007669"/>
    <property type="project" value="TreeGrafter"/>
</dbReference>
<feature type="compositionally biased region" description="Acidic residues" evidence="1">
    <location>
        <begin position="399"/>
        <end position="414"/>
    </location>
</feature>
<evidence type="ECO:0000313" key="2">
    <source>
        <dbReference type="EMBL" id="KAK5622584.1"/>
    </source>
</evidence>
<sequence>MAAWLLRSGRLGSLKFDSWGTLRHHPTVGFCIEAKEPAKAVKSTKGPEKTGEDERAALWVYKTAVAFPVKFSDPRILSPFLGVTEEPISFTATSDIAPASFTSATKFVEAESESVAIPASPDPYRHQEVVSHILADEALPVILLAGEASAEASGKGSVPGEETPAVTIDDVVKTAKVSSKLGDSGAEELSSSSSSDSDTDSECDPEDKKLEVETETRSCSSELQQPSHQEKGEIEELIVTGVTKGITSPETEAAQSIVVAFRDNSQDLGFKILTAPKAAGELTSSEFPTNAAATITDALYEALPLVVVQIEAHEKAWPNAPGNALDLLTEPTGLGDAGEEFWEKTAIGPVESETVSANVAADHPAEVGSSADAEKLVDSAQVLEEATGEKLHAETAAEQPEESAEAPPEPEEPFDNSTYKNYQHHSYTSYTFADLDVEMAKYRLPQPSSGKPSPRH</sequence>
<accession>A0AAV9SP55</accession>
<dbReference type="Pfam" id="PF15880">
    <property type="entry name" value="NDUFV3"/>
    <property type="match status" value="1"/>
</dbReference>
<dbReference type="PANTHER" id="PTHR17117:SF3">
    <property type="entry name" value="NADH DEHYDROGENASE [UBIQUINONE] FLAVOPROTEIN 3, MITOCHONDRIAL"/>
    <property type="match status" value="1"/>
</dbReference>
<evidence type="ECO:0008006" key="4">
    <source>
        <dbReference type="Google" id="ProtNLM"/>
    </source>
</evidence>
<dbReference type="InterPro" id="IPR026193">
    <property type="entry name" value="NDUFV3"/>
</dbReference>
<reference evidence="2 3" key="1">
    <citation type="submission" date="2021-06" db="EMBL/GenBank/DDBJ databases">
        <authorList>
            <person name="Palmer J.M."/>
        </authorList>
    </citation>
    <scope>NUCLEOTIDE SEQUENCE [LARGE SCALE GENOMIC DNA]</scope>
    <source>
        <strain evidence="2 3">MEX-2019</strain>
        <tissue evidence="2">Muscle</tissue>
    </source>
</reference>
<dbReference type="EMBL" id="JAHHUM010000099">
    <property type="protein sequence ID" value="KAK5622584.1"/>
    <property type="molecule type" value="Genomic_DNA"/>
</dbReference>
<comment type="caution">
    <text evidence="2">The sequence shown here is derived from an EMBL/GenBank/DDBJ whole genome shotgun (WGS) entry which is preliminary data.</text>
</comment>
<evidence type="ECO:0000256" key="1">
    <source>
        <dbReference type="SAM" id="MobiDB-lite"/>
    </source>
</evidence>
<feature type="compositionally biased region" description="Polar residues" evidence="1">
    <location>
        <begin position="217"/>
        <end position="227"/>
    </location>
</feature>
<dbReference type="PANTHER" id="PTHR17117">
    <property type="entry name" value="NADH-UBIQUINONE OXIDOREDUCTASE"/>
    <property type="match status" value="1"/>
</dbReference>
<proteinExistence type="predicted"/>
<feature type="region of interest" description="Disordered" evidence="1">
    <location>
        <begin position="391"/>
        <end position="421"/>
    </location>
</feature>
<protein>
    <recommendedName>
        <fullName evidence="4">NADH dehydrogenase [ubiquinone] flavoprotein 3, mitochondrial</fullName>
    </recommendedName>
</protein>
<dbReference type="AlphaFoldDB" id="A0AAV9SP55"/>
<organism evidence="2 3">
    <name type="scientific">Crenichthys baileyi</name>
    <name type="common">White River springfish</name>
    <dbReference type="NCBI Taxonomy" id="28760"/>
    <lineage>
        <taxon>Eukaryota</taxon>
        <taxon>Metazoa</taxon>
        <taxon>Chordata</taxon>
        <taxon>Craniata</taxon>
        <taxon>Vertebrata</taxon>
        <taxon>Euteleostomi</taxon>
        <taxon>Actinopterygii</taxon>
        <taxon>Neopterygii</taxon>
        <taxon>Teleostei</taxon>
        <taxon>Neoteleostei</taxon>
        <taxon>Acanthomorphata</taxon>
        <taxon>Ovalentaria</taxon>
        <taxon>Atherinomorphae</taxon>
        <taxon>Cyprinodontiformes</taxon>
        <taxon>Goodeidae</taxon>
        <taxon>Crenichthys</taxon>
    </lineage>
</organism>
<name>A0AAV9SP55_9TELE</name>
<dbReference type="Proteomes" id="UP001311232">
    <property type="component" value="Unassembled WGS sequence"/>
</dbReference>
<feature type="compositionally biased region" description="Basic and acidic residues" evidence="1">
    <location>
        <begin position="206"/>
        <end position="216"/>
    </location>
</feature>
<feature type="region of interest" description="Disordered" evidence="1">
    <location>
        <begin position="179"/>
        <end position="233"/>
    </location>
</feature>
<dbReference type="GO" id="GO:0005739">
    <property type="term" value="C:mitochondrion"/>
    <property type="evidence" value="ECO:0007669"/>
    <property type="project" value="InterPro"/>
</dbReference>
<gene>
    <name evidence="2" type="ORF">CRENBAI_001096</name>
</gene>
<feature type="compositionally biased region" description="Low complexity" evidence="1">
    <location>
        <begin position="183"/>
        <end position="196"/>
    </location>
</feature>
<dbReference type="GO" id="GO:0045271">
    <property type="term" value="C:respiratory chain complex I"/>
    <property type="evidence" value="ECO:0007669"/>
    <property type="project" value="InterPro"/>
</dbReference>
<keyword evidence="3" id="KW-1185">Reference proteome</keyword>
<evidence type="ECO:0000313" key="3">
    <source>
        <dbReference type="Proteomes" id="UP001311232"/>
    </source>
</evidence>